<accession>A0AAN6MH56</accession>
<evidence type="ECO:0000313" key="3">
    <source>
        <dbReference type="Proteomes" id="UP001303889"/>
    </source>
</evidence>
<protein>
    <submittedName>
        <fullName evidence="2">Uncharacterized protein</fullName>
    </submittedName>
</protein>
<gene>
    <name evidence="2" type="ORF">C8A05DRAFT_45681</name>
</gene>
<organism evidence="2 3">
    <name type="scientific">Staphylotrichum tortipilum</name>
    <dbReference type="NCBI Taxonomy" id="2831512"/>
    <lineage>
        <taxon>Eukaryota</taxon>
        <taxon>Fungi</taxon>
        <taxon>Dikarya</taxon>
        <taxon>Ascomycota</taxon>
        <taxon>Pezizomycotina</taxon>
        <taxon>Sordariomycetes</taxon>
        <taxon>Sordariomycetidae</taxon>
        <taxon>Sordariales</taxon>
        <taxon>Chaetomiaceae</taxon>
        <taxon>Staphylotrichum</taxon>
    </lineage>
</organism>
<keyword evidence="1" id="KW-0732">Signal</keyword>
<dbReference type="Proteomes" id="UP001303889">
    <property type="component" value="Unassembled WGS sequence"/>
</dbReference>
<name>A0AAN6MH56_9PEZI</name>
<dbReference type="AlphaFoldDB" id="A0AAN6MH56"/>
<evidence type="ECO:0000256" key="1">
    <source>
        <dbReference type="SAM" id="SignalP"/>
    </source>
</evidence>
<dbReference type="EMBL" id="MU855667">
    <property type="protein sequence ID" value="KAK3900474.1"/>
    <property type="molecule type" value="Genomic_DNA"/>
</dbReference>
<comment type="caution">
    <text evidence="2">The sequence shown here is derived from an EMBL/GenBank/DDBJ whole genome shotgun (WGS) entry which is preliminary data.</text>
</comment>
<sequence length="161" mass="17024">MHPPTSILTLALATLTTATPPLQPWQVFRLSTFSPSGRPGSSIWSVINTTILDPNDATVSPAICVGKWTYDALPYGAVNNCSDVTGGRWSFAMLKSDGTGASPTTDFKLRFELVKGGVVFAGTQKFVVGENMSGLCGASGVCSFGLKEEMTPVLVYQAREG</sequence>
<feature type="chain" id="PRO_5043026628" evidence="1">
    <location>
        <begin position="19"/>
        <end position="161"/>
    </location>
</feature>
<keyword evidence="3" id="KW-1185">Reference proteome</keyword>
<reference evidence="2" key="1">
    <citation type="journal article" date="2023" name="Mol. Phylogenet. Evol.">
        <title>Genome-scale phylogeny and comparative genomics of the fungal order Sordariales.</title>
        <authorList>
            <person name="Hensen N."/>
            <person name="Bonometti L."/>
            <person name="Westerberg I."/>
            <person name="Brannstrom I.O."/>
            <person name="Guillou S."/>
            <person name="Cros-Aarteil S."/>
            <person name="Calhoun S."/>
            <person name="Haridas S."/>
            <person name="Kuo A."/>
            <person name="Mondo S."/>
            <person name="Pangilinan J."/>
            <person name="Riley R."/>
            <person name="LaButti K."/>
            <person name="Andreopoulos B."/>
            <person name="Lipzen A."/>
            <person name="Chen C."/>
            <person name="Yan M."/>
            <person name="Daum C."/>
            <person name="Ng V."/>
            <person name="Clum A."/>
            <person name="Steindorff A."/>
            <person name="Ohm R.A."/>
            <person name="Martin F."/>
            <person name="Silar P."/>
            <person name="Natvig D.O."/>
            <person name="Lalanne C."/>
            <person name="Gautier V."/>
            <person name="Ament-Velasquez S.L."/>
            <person name="Kruys A."/>
            <person name="Hutchinson M.I."/>
            <person name="Powell A.J."/>
            <person name="Barry K."/>
            <person name="Miller A.N."/>
            <person name="Grigoriev I.V."/>
            <person name="Debuchy R."/>
            <person name="Gladieux P."/>
            <person name="Hiltunen Thoren M."/>
            <person name="Johannesson H."/>
        </authorList>
    </citation>
    <scope>NUCLEOTIDE SEQUENCE</scope>
    <source>
        <strain evidence="2">CBS 103.79</strain>
    </source>
</reference>
<reference evidence="2" key="2">
    <citation type="submission" date="2023-05" db="EMBL/GenBank/DDBJ databases">
        <authorList>
            <consortium name="Lawrence Berkeley National Laboratory"/>
            <person name="Steindorff A."/>
            <person name="Hensen N."/>
            <person name="Bonometti L."/>
            <person name="Westerberg I."/>
            <person name="Brannstrom I.O."/>
            <person name="Guillou S."/>
            <person name="Cros-Aarteil S."/>
            <person name="Calhoun S."/>
            <person name="Haridas S."/>
            <person name="Kuo A."/>
            <person name="Mondo S."/>
            <person name="Pangilinan J."/>
            <person name="Riley R."/>
            <person name="Labutti K."/>
            <person name="Andreopoulos B."/>
            <person name="Lipzen A."/>
            <person name="Chen C."/>
            <person name="Yanf M."/>
            <person name="Daum C."/>
            <person name="Ng V."/>
            <person name="Clum A."/>
            <person name="Ohm R."/>
            <person name="Martin F."/>
            <person name="Silar P."/>
            <person name="Natvig D."/>
            <person name="Lalanne C."/>
            <person name="Gautier V."/>
            <person name="Ament-Velasquez S.L."/>
            <person name="Kruys A."/>
            <person name="Hutchinson M.I."/>
            <person name="Powell A.J."/>
            <person name="Barry K."/>
            <person name="Miller A.N."/>
            <person name="Grigoriev I.V."/>
            <person name="Debuchy R."/>
            <person name="Gladieux P."/>
            <person name="Thoren M.H."/>
            <person name="Johannesson H."/>
        </authorList>
    </citation>
    <scope>NUCLEOTIDE SEQUENCE</scope>
    <source>
        <strain evidence="2">CBS 103.79</strain>
    </source>
</reference>
<feature type="signal peptide" evidence="1">
    <location>
        <begin position="1"/>
        <end position="18"/>
    </location>
</feature>
<evidence type="ECO:0000313" key="2">
    <source>
        <dbReference type="EMBL" id="KAK3900474.1"/>
    </source>
</evidence>
<proteinExistence type="predicted"/>